<keyword evidence="2" id="KW-1185">Reference proteome</keyword>
<protein>
    <submittedName>
        <fullName evidence="1">Uncharacterized protein</fullName>
    </submittedName>
</protein>
<dbReference type="Proteomes" id="UP000777438">
    <property type="component" value="Unassembled WGS sequence"/>
</dbReference>
<gene>
    <name evidence="1" type="ORF">B0T10DRAFT_574214</name>
</gene>
<proteinExistence type="predicted"/>
<dbReference type="AlphaFoldDB" id="A0A9P8W2V7"/>
<reference evidence="1 2" key="1">
    <citation type="journal article" date="2021" name="Nat. Commun.">
        <title>Genetic determinants of endophytism in the Arabidopsis root mycobiome.</title>
        <authorList>
            <person name="Mesny F."/>
            <person name="Miyauchi S."/>
            <person name="Thiergart T."/>
            <person name="Pickel B."/>
            <person name="Atanasova L."/>
            <person name="Karlsson M."/>
            <person name="Huettel B."/>
            <person name="Barry K.W."/>
            <person name="Haridas S."/>
            <person name="Chen C."/>
            <person name="Bauer D."/>
            <person name="Andreopoulos W."/>
            <person name="Pangilinan J."/>
            <person name="LaButti K."/>
            <person name="Riley R."/>
            <person name="Lipzen A."/>
            <person name="Clum A."/>
            <person name="Drula E."/>
            <person name="Henrissat B."/>
            <person name="Kohler A."/>
            <person name="Grigoriev I.V."/>
            <person name="Martin F.M."/>
            <person name="Hacquard S."/>
        </authorList>
    </citation>
    <scope>NUCLEOTIDE SEQUENCE [LARGE SCALE GENOMIC DNA]</scope>
    <source>
        <strain evidence="1 2">MPI-CAGE-CH-0241</strain>
    </source>
</reference>
<accession>A0A9P8W2V7</accession>
<evidence type="ECO:0000313" key="2">
    <source>
        <dbReference type="Proteomes" id="UP000777438"/>
    </source>
</evidence>
<sequence length="266" mass="28580">MSFFSGLADKMAAVVAQGSVGIGATTQSELASMAQQIATQNSAAVLAAFEDDDLSESFRKGQDEVFQNLNIYDMANVQSRVTDIANSERQDKPKFAKLVGAEIAKTAACTVAMKVVQAAFAQAAQQNPAAGSQRAVTILNAIQAERAKTDPIAQEWQLWLVQHYDNRSSYGHLEVEGVKIFQFDVVQSSLNNAPDYTAEGITAALDAAKNATSGGSMDEVLAREQKYVKMLIELDSTIGEREQAMVQDGLTQHTADLVAAQQSLNI</sequence>
<comment type="caution">
    <text evidence="1">The sequence shown here is derived from an EMBL/GenBank/DDBJ whole genome shotgun (WGS) entry which is preliminary data.</text>
</comment>
<organism evidence="1 2">
    <name type="scientific">Thelonectria olida</name>
    <dbReference type="NCBI Taxonomy" id="1576542"/>
    <lineage>
        <taxon>Eukaryota</taxon>
        <taxon>Fungi</taxon>
        <taxon>Dikarya</taxon>
        <taxon>Ascomycota</taxon>
        <taxon>Pezizomycotina</taxon>
        <taxon>Sordariomycetes</taxon>
        <taxon>Hypocreomycetidae</taxon>
        <taxon>Hypocreales</taxon>
        <taxon>Nectriaceae</taxon>
        <taxon>Thelonectria</taxon>
    </lineage>
</organism>
<dbReference type="EMBL" id="JAGPYM010000013">
    <property type="protein sequence ID" value="KAH6888182.1"/>
    <property type="molecule type" value="Genomic_DNA"/>
</dbReference>
<dbReference type="OrthoDB" id="5148387at2759"/>
<evidence type="ECO:0000313" key="1">
    <source>
        <dbReference type="EMBL" id="KAH6888182.1"/>
    </source>
</evidence>
<name>A0A9P8W2V7_9HYPO</name>